<feature type="binding site" evidence="14">
    <location>
        <begin position="165"/>
        <end position="168"/>
    </location>
    <ligand>
        <name>GTP</name>
        <dbReference type="ChEBI" id="CHEBI:37565"/>
    </ligand>
</feature>
<dbReference type="AlphaFoldDB" id="A0A0R3CYD2"/>
<dbReference type="SUPFAM" id="SSF50447">
    <property type="entry name" value="Translation proteins"/>
    <property type="match status" value="1"/>
</dbReference>
<dbReference type="CDD" id="cd03695">
    <property type="entry name" value="CysN_NodQ_II"/>
    <property type="match status" value="1"/>
</dbReference>
<evidence type="ECO:0000256" key="2">
    <source>
        <dbReference type="ARBA" id="ARBA00002357"/>
    </source>
</evidence>
<dbReference type="InterPro" id="IPR002891">
    <property type="entry name" value="APS"/>
</dbReference>
<dbReference type="InterPro" id="IPR009000">
    <property type="entry name" value="Transl_B-barrel_sf"/>
</dbReference>
<evidence type="ECO:0000256" key="15">
    <source>
        <dbReference type="HAMAP-Rule" id="MF_00065"/>
    </source>
</evidence>
<dbReference type="CDD" id="cd04095">
    <property type="entry name" value="CysN_NoDQ_III"/>
    <property type="match status" value="1"/>
</dbReference>
<evidence type="ECO:0000256" key="6">
    <source>
        <dbReference type="ARBA" id="ARBA00022679"/>
    </source>
</evidence>
<protein>
    <recommendedName>
        <fullName evidence="14 15">Multifunctional fusion protein</fullName>
    </recommendedName>
    <domain>
        <recommendedName>
            <fullName evidence="14">Sulfate adenylyltransferase subunit 1</fullName>
            <ecNumber evidence="14">2.7.7.4</ecNumber>
        </recommendedName>
        <alternativeName>
            <fullName evidence="14">ATP-sulfurylase large subunit</fullName>
        </alternativeName>
        <alternativeName>
            <fullName evidence="14">Sulfate adenylate transferase</fullName>
            <shortName evidence="14">SAT</shortName>
        </alternativeName>
    </domain>
    <domain>
        <recommendedName>
            <fullName evidence="15">Adenylyl-sulfate kinase</fullName>
            <ecNumber evidence="15">2.7.1.25</ecNumber>
        </recommendedName>
        <alternativeName>
            <fullName evidence="15">APS kinase</fullName>
        </alternativeName>
        <alternativeName>
            <fullName evidence="15">ATP adenosine-5'-phosphosulfate 3'-phosphotransferase</fullName>
        </alternativeName>
        <alternativeName>
            <fullName evidence="15">Adenosine-5'-phosphosulfate kinase</fullName>
        </alternativeName>
    </domain>
</protein>
<dbReference type="Gene3D" id="3.40.50.300">
    <property type="entry name" value="P-loop containing nucleotide triphosphate hydrolases"/>
    <property type="match status" value="2"/>
</dbReference>
<dbReference type="NCBIfam" id="NF004035">
    <property type="entry name" value="PRK05506.1"/>
    <property type="match status" value="1"/>
</dbReference>
<evidence type="ECO:0000256" key="4">
    <source>
        <dbReference type="ARBA" id="ARBA00007237"/>
    </source>
</evidence>
<evidence type="ECO:0000256" key="10">
    <source>
        <dbReference type="ARBA" id="ARBA00023134"/>
    </source>
</evidence>
<evidence type="ECO:0000256" key="9">
    <source>
        <dbReference type="ARBA" id="ARBA00022840"/>
    </source>
</evidence>
<comment type="function">
    <text evidence="2">APS kinase catalyzes the synthesis of activated sulfate.</text>
</comment>
<reference evidence="17 18" key="1">
    <citation type="submission" date="2015-09" db="EMBL/GenBank/DDBJ databases">
        <title>Draft Genome Sequence of the Strain BR 3267 (Bradyrhizobium yuanmingense) recommended as inoculant for cowpea in Brazil.</title>
        <authorList>
            <person name="Simoes-Araujo J.L."/>
            <person name="Zilli J.E."/>
        </authorList>
    </citation>
    <scope>NUCLEOTIDE SEQUENCE [LARGE SCALE GENOMIC DNA]</scope>
    <source>
        <strain evidence="17 18">BR3267</strain>
    </source>
</reference>
<evidence type="ECO:0000256" key="12">
    <source>
        <dbReference type="ARBA" id="ARBA00024872"/>
    </source>
</evidence>
<dbReference type="Pfam" id="PF22594">
    <property type="entry name" value="GTP-eEF1A_C"/>
    <property type="match status" value="1"/>
</dbReference>
<keyword evidence="15" id="KW-0597">Phosphoprotein</keyword>
<dbReference type="FunFam" id="3.40.50.300:FF:000119">
    <property type="entry name" value="Sulfate adenylyltransferase subunit 1"/>
    <property type="match status" value="1"/>
</dbReference>
<keyword evidence="8 14" id="KW-0547">Nucleotide-binding</keyword>
<dbReference type="InterPro" id="IPR031157">
    <property type="entry name" value="G_TR_CS"/>
</dbReference>
<dbReference type="InterPro" id="IPR011779">
    <property type="entry name" value="SO4_adenylTrfase_lsu"/>
</dbReference>
<dbReference type="InterPro" id="IPR000795">
    <property type="entry name" value="T_Tr_GTP-bd_dom"/>
</dbReference>
<evidence type="ECO:0000256" key="13">
    <source>
        <dbReference type="ARBA" id="ARBA00049370"/>
    </source>
</evidence>
<keyword evidence="6 14" id="KW-0808">Transferase</keyword>
<dbReference type="GO" id="GO:0003924">
    <property type="term" value="F:GTPase activity"/>
    <property type="evidence" value="ECO:0007669"/>
    <property type="project" value="InterPro"/>
</dbReference>
<dbReference type="STRING" id="108015.GA0061099_1002341"/>
<evidence type="ECO:0000256" key="7">
    <source>
        <dbReference type="ARBA" id="ARBA00022695"/>
    </source>
</evidence>
<feature type="binding site" evidence="15">
    <location>
        <begin position="466"/>
        <end position="473"/>
    </location>
    <ligand>
        <name>ATP</name>
        <dbReference type="ChEBI" id="CHEBI:30616"/>
    </ligand>
</feature>
<dbReference type="UniPathway" id="UPA00140">
    <property type="reaction ID" value="UER00204"/>
</dbReference>
<dbReference type="PANTHER" id="PTHR23115">
    <property type="entry name" value="TRANSLATION FACTOR"/>
    <property type="match status" value="1"/>
</dbReference>
<dbReference type="GO" id="GO:0070814">
    <property type="term" value="P:hydrogen sulfide biosynthetic process"/>
    <property type="evidence" value="ECO:0007669"/>
    <property type="project" value="UniProtKB-UniRule"/>
</dbReference>
<dbReference type="SUPFAM" id="SSF50465">
    <property type="entry name" value="EF-Tu/eEF-1alpha/eIF2-gamma C-terminal domain"/>
    <property type="match status" value="1"/>
</dbReference>
<comment type="similarity">
    <text evidence="15">Belongs to the APS kinase family.</text>
</comment>
<feature type="domain" description="Tr-type G" evidence="16">
    <location>
        <begin position="22"/>
        <end position="239"/>
    </location>
</feature>
<evidence type="ECO:0000256" key="1">
    <source>
        <dbReference type="ARBA" id="ARBA00001823"/>
    </source>
</evidence>
<dbReference type="NCBIfam" id="NF003013">
    <property type="entry name" value="PRK03846.1"/>
    <property type="match status" value="1"/>
</dbReference>
<dbReference type="SUPFAM" id="SSF52540">
    <property type="entry name" value="P-loop containing nucleoside triphosphate hydrolases"/>
    <property type="match status" value="2"/>
</dbReference>
<dbReference type="InterPro" id="IPR054696">
    <property type="entry name" value="GTP-eEF1A_C"/>
</dbReference>
<evidence type="ECO:0000256" key="14">
    <source>
        <dbReference type="HAMAP-Rule" id="MF_00062"/>
    </source>
</evidence>
<comment type="similarity">
    <text evidence="3">In the C-terminal section; belongs to the APS kinase family.</text>
</comment>
<keyword evidence="11" id="KW-0511">Multifunctional enzyme</keyword>
<dbReference type="Gene3D" id="2.40.30.10">
    <property type="entry name" value="Translation factors"/>
    <property type="match status" value="2"/>
</dbReference>
<evidence type="ECO:0000313" key="18">
    <source>
        <dbReference type="Proteomes" id="UP000051380"/>
    </source>
</evidence>
<dbReference type="RefSeq" id="WP_057025813.1">
    <property type="nucleotide sequence ID" value="NZ_LJYF01000002.1"/>
</dbReference>
<dbReference type="Proteomes" id="UP000051380">
    <property type="component" value="Unassembled WGS sequence"/>
</dbReference>
<dbReference type="GO" id="GO:0005525">
    <property type="term" value="F:GTP binding"/>
    <property type="evidence" value="ECO:0007669"/>
    <property type="project" value="UniProtKB-UniRule"/>
</dbReference>
<dbReference type="GO" id="GO:0005524">
    <property type="term" value="F:ATP binding"/>
    <property type="evidence" value="ECO:0007669"/>
    <property type="project" value="UniProtKB-UniRule"/>
</dbReference>
<dbReference type="NCBIfam" id="TIGR02034">
    <property type="entry name" value="CysN"/>
    <property type="match status" value="1"/>
</dbReference>
<comment type="catalytic activity">
    <reaction evidence="1 15">
        <text>adenosine 5'-phosphosulfate + ATP = 3'-phosphoadenylyl sulfate + ADP + H(+)</text>
        <dbReference type="Rhea" id="RHEA:24152"/>
        <dbReference type="ChEBI" id="CHEBI:15378"/>
        <dbReference type="ChEBI" id="CHEBI:30616"/>
        <dbReference type="ChEBI" id="CHEBI:58243"/>
        <dbReference type="ChEBI" id="CHEBI:58339"/>
        <dbReference type="ChEBI" id="CHEBI:456216"/>
        <dbReference type="EC" id="2.7.1.25"/>
    </reaction>
</comment>
<accession>A0A0R3CYD2</accession>
<comment type="subunit">
    <text evidence="5">Sulfate-activating enzymes, NodP and NodQ, may be physically associated.</text>
</comment>
<sequence>MSYHEAPAIAAADAPQLEQDDRPTLRFVTCGSVDDGKSTLVGRLLYDSKTLLDDQLDALASESSTAGTTGGDLDFALLVDGLQAEREQGITIDVAYRFFATKLRRFIVADTPGHAQYTRNMATGASNADLAVVLVDARKGVITQTRRHSHILSLLGIRHVVLAVNKMDLIGFDGDRFASITAEYLTLAGQLGISQVQCIPVVAPDGDNIVAASTRMPWYEGPTVTAYLESVDVAGDTSQQPFRLPVQWVSRPHADFRGFCGRITSGTISVGDAVRAQPSGHQTRIARILTPAGERNHARSGESITLTLADEIDVSRGDVLTAGSAAPVSDQLAAHLVWFDGEAMVAGRRYLLRCGTASTGAVITELKHRIAIDTMARESAATLDVNEIGYVHLDLDRPLVFEAYRDNREMGSFILIDPISHRTAAAGMIDMSLRRATNVHWQRLAVDKSVRARLKQQRPCVLWFTGLSGAGKSTIANLVDSRLAELGRHAALLDGDNLRHGINRDLGFSNAERTENVRRVAEIAGLFVDAGLIALVALISPFRSERQLARQRLEAGEFIEIHVATPLAECERRDPKGLYRKARSGQLPAFTGIDAPYEAPLAPDITIDTSELSSEAACERIIRYLRAHNYL</sequence>
<gene>
    <name evidence="15" type="primary">cysC</name>
    <name evidence="14" type="synonym">cysN</name>
    <name evidence="17" type="ORF">AOQ72_05890</name>
</gene>
<keyword evidence="9 14" id="KW-0067">ATP-binding</keyword>
<comment type="pathway">
    <text evidence="15">Sulfur metabolism; hydrogen sulfide biosynthesis; sulfite from sulfate: step 2/3.</text>
</comment>
<evidence type="ECO:0000256" key="5">
    <source>
        <dbReference type="ARBA" id="ARBA00011760"/>
    </source>
</evidence>
<dbReference type="GO" id="GO:0004020">
    <property type="term" value="F:adenylylsulfate kinase activity"/>
    <property type="evidence" value="ECO:0007669"/>
    <property type="project" value="UniProtKB-UniRule"/>
</dbReference>
<dbReference type="InterPro" id="IPR009001">
    <property type="entry name" value="Transl_elong_EF1A/Init_IF2_C"/>
</dbReference>
<evidence type="ECO:0000256" key="11">
    <source>
        <dbReference type="ARBA" id="ARBA00023268"/>
    </source>
</evidence>
<dbReference type="PROSITE" id="PS51722">
    <property type="entry name" value="G_TR_2"/>
    <property type="match status" value="1"/>
</dbReference>
<dbReference type="NCBIfam" id="NF003478">
    <property type="entry name" value="PRK05124.1"/>
    <property type="match status" value="1"/>
</dbReference>
<organism evidence="17 18">
    <name type="scientific">Bradyrhizobium yuanmingense</name>
    <dbReference type="NCBI Taxonomy" id="108015"/>
    <lineage>
        <taxon>Bacteria</taxon>
        <taxon>Pseudomonadati</taxon>
        <taxon>Pseudomonadota</taxon>
        <taxon>Alphaproteobacteria</taxon>
        <taxon>Hyphomicrobiales</taxon>
        <taxon>Nitrobacteraceae</taxon>
        <taxon>Bradyrhizobium</taxon>
    </lineage>
</organism>
<dbReference type="InterPro" id="IPR041757">
    <property type="entry name" value="CysN_GTP-bd"/>
</dbReference>
<dbReference type="Pfam" id="PF00009">
    <property type="entry name" value="GTP_EFTU"/>
    <property type="match status" value="1"/>
</dbReference>
<dbReference type="OrthoDB" id="9804504at2"/>
<dbReference type="CDD" id="cd04166">
    <property type="entry name" value="CysN_ATPS"/>
    <property type="match status" value="1"/>
</dbReference>
<dbReference type="Pfam" id="PF01583">
    <property type="entry name" value="APS_kinase"/>
    <property type="match status" value="1"/>
</dbReference>
<dbReference type="EMBL" id="LJYF01000002">
    <property type="protein sequence ID" value="KRQ02619.1"/>
    <property type="molecule type" value="Genomic_DNA"/>
</dbReference>
<feature type="active site" description="Phosphoserine intermediate" evidence="15">
    <location>
        <position position="540"/>
    </location>
</feature>
<dbReference type="GO" id="GO:0004781">
    <property type="term" value="F:sulfate adenylyltransferase (ATP) activity"/>
    <property type="evidence" value="ECO:0007669"/>
    <property type="project" value="UniProtKB-UniRule"/>
</dbReference>
<dbReference type="InterPro" id="IPR044138">
    <property type="entry name" value="CysN_II"/>
</dbReference>
<evidence type="ECO:0000256" key="3">
    <source>
        <dbReference type="ARBA" id="ARBA00005438"/>
    </source>
</evidence>
<comment type="function">
    <text evidence="12">Proposed to provide activated sulfate for transfer to Nod factor. ATP sulfurylase may be the GTPase, regulating ATP sulfurylase activity.</text>
</comment>
<comment type="caution">
    <text evidence="17">The sequence shown here is derived from an EMBL/GenBank/DDBJ whole genome shotgun (WGS) entry which is preliminary data.</text>
</comment>
<dbReference type="HAMAP" id="MF_00065">
    <property type="entry name" value="Adenylyl_sulf_kinase"/>
    <property type="match status" value="1"/>
</dbReference>
<comment type="function">
    <text evidence="14">With CysD forms the ATP sulfurylase (ATPS) that catalyzes the adenylation of sulfate producing adenosine 5'-phosphosulfate (APS) and diphosphate, the first enzymatic step in sulfur assimilation pathway. APS synthesis involves the formation of a high-energy phosphoric-sulfuric acid anhydride bond driven by GTP hydrolysis by CysN coupled to ATP hydrolysis by CysD.</text>
</comment>
<comment type="similarity">
    <text evidence="14">Belongs to the TRAFAC class translation factor GTPase superfamily. Classic translation factor GTPase family. CysN/NodQ subfamily.</text>
</comment>
<feature type="binding site" evidence="14">
    <location>
        <begin position="110"/>
        <end position="114"/>
    </location>
    <ligand>
        <name>GTP</name>
        <dbReference type="ChEBI" id="CHEBI:37565"/>
    </ligand>
</feature>
<keyword evidence="7 14" id="KW-0548">Nucleotidyltransferase</keyword>
<evidence type="ECO:0000259" key="16">
    <source>
        <dbReference type="PROSITE" id="PS51722"/>
    </source>
</evidence>
<keyword evidence="10 14" id="KW-0342">GTP-binding</keyword>
<comment type="subunit">
    <text evidence="14">Heterodimer composed of CysD, the smaller subunit, and CysN.</text>
</comment>
<dbReference type="InterPro" id="IPR059117">
    <property type="entry name" value="APS_kinase_dom"/>
</dbReference>
<comment type="similarity">
    <text evidence="4">In the N-terminal section; belongs to the TRAFAC class translation factor GTPase superfamily. Classic translation factor GTPase family. CysN/NodQ subfamily.</text>
</comment>
<dbReference type="InterPro" id="IPR050100">
    <property type="entry name" value="TRAFAC_GTPase_members"/>
</dbReference>
<dbReference type="InterPro" id="IPR027417">
    <property type="entry name" value="P-loop_NTPase"/>
</dbReference>
<proteinExistence type="inferred from homology"/>
<evidence type="ECO:0000313" key="17">
    <source>
        <dbReference type="EMBL" id="KRQ02619.1"/>
    </source>
</evidence>
<keyword evidence="15" id="KW-0418">Kinase</keyword>
<dbReference type="PROSITE" id="PS00301">
    <property type="entry name" value="G_TR_1"/>
    <property type="match status" value="1"/>
</dbReference>
<dbReference type="EC" id="2.7.1.25" evidence="15"/>
<evidence type="ECO:0000256" key="8">
    <source>
        <dbReference type="ARBA" id="ARBA00022741"/>
    </source>
</evidence>
<comment type="pathway">
    <text evidence="14">Sulfur metabolism; hydrogen sulfide biosynthesis; sulfite from sulfate: step 1/3.</text>
</comment>
<dbReference type="EC" id="2.7.7.4" evidence="14"/>
<dbReference type="PRINTS" id="PR00315">
    <property type="entry name" value="ELONGATNFCT"/>
</dbReference>
<dbReference type="InterPro" id="IPR044139">
    <property type="entry name" value="CysN_NoDQ_III"/>
</dbReference>
<dbReference type="HAMAP" id="MF_00062">
    <property type="entry name" value="Sulf_adenylyltr_sub1"/>
    <property type="match status" value="1"/>
</dbReference>
<comment type="function">
    <text evidence="15">Catalyzes the synthesis of activated sulfate.</text>
</comment>
<comment type="catalytic activity">
    <reaction evidence="13 14">
        <text>sulfate + ATP + H(+) = adenosine 5'-phosphosulfate + diphosphate</text>
        <dbReference type="Rhea" id="RHEA:18133"/>
        <dbReference type="ChEBI" id="CHEBI:15378"/>
        <dbReference type="ChEBI" id="CHEBI:16189"/>
        <dbReference type="ChEBI" id="CHEBI:30616"/>
        <dbReference type="ChEBI" id="CHEBI:33019"/>
        <dbReference type="ChEBI" id="CHEBI:58243"/>
        <dbReference type="EC" id="2.7.7.4"/>
    </reaction>
</comment>
<dbReference type="GO" id="GO:0000103">
    <property type="term" value="P:sulfate assimilation"/>
    <property type="evidence" value="ECO:0007669"/>
    <property type="project" value="UniProtKB-UniRule"/>
</dbReference>
<name>A0A0R3CYD2_9BRAD</name>
<dbReference type="CDD" id="cd02027">
    <property type="entry name" value="APSK"/>
    <property type="match status" value="1"/>
</dbReference>
<dbReference type="NCBIfam" id="TIGR00455">
    <property type="entry name" value="apsK"/>
    <property type="match status" value="1"/>
</dbReference>
<feature type="binding site" evidence="14">
    <location>
        <begin position="31"/>
        <end position="38"/>
    </location>
    <ligand>
        <name>GTP</name>
        <dbReference type="ChEBI" id="CHEBI:37565"/>
    </ligand>
</feature>